<keyword evidence="2" id="KW-1185">Reference proteome</keyword>
<organism evidence="1 2">
    <name type="scientific">Streptomyces halobius</name>
    <dbReference type="NCBI Taxonomy" id="2879846"/>
    <lineage>
        <taxon>Bacteria</taxon>
        <taxon>Bacillati</taxon>
        <taxon>Actinomycetota</taxon>
        <taxon>Actinomycetes</taxon>
        <taxon>Kitasatosporales</taxon>
        <taxon>Streptomycetaceae</taxon>
        <taxon>Streptomyces</taxon>
    </lineage>
</organism>
<gene>
    <name evidence="1" type="ORF">K9S39_38955</name>
</gene>
<name>A0ABY4MKV7_9ACTN</name>
<proteinExistence type="predicted"/>
<reference evidence="1" key="1">
    <citation type="submission" date="2021-10" db="EMBL/GenBank/DDBJ databases">
        <title>Streptomyces nigrumlapis sp.nov.,an antimicrobial producing actinobacterium isolated from Black Gobi rocks.</title>
        <authorList>
            <person name="Wen Y."/>
            <person name="Zhang W."/>
            <person name="Liu X.G."/>
        </authorList>
    </citation>
    <scope>NUCLEOTIDE SEQUENCE</scope>
    <source>
        <strain evidence="1">ST13-2-2</strain>
    </source>
</reference>
<evidence type="ECO:0000313" key="1">
    <source>
        <dbReference type="EMBL" id="UQA97060.1"/>
    </source>
</evidence>
<dbReference type="EMBL" id="CP086322">
    <property type="protein sequence ID" value="UQA97060.1"/>
    <property type="molecule type" value="Genomic_DNA"/>
</dbReference>
<dbReference type="Proteomes" id="UP000830115">
    <property type="component" value="Chromosome"/>
</dbReference>
<dbReference type="RefSeq" id="WP_248867978.1">
    <property type="nucleotide sequence ID" value="NZ_CP086322.1"/>
</dbReference>
<accession>A0ABY4MKV7</accession>
<evidence type="ECO:0000313" key="2">
    <source>
        <dbReference type="Proteomes" id="UP000830115"/>
    </source>
</evidence>
<protein>
    <submittedName>
        <fullName evidence="1">Uncharacterized protein</fullName>
    </submittedName>
</protein>
<sequence length="63" mass="6946">MTDELADAIRRSALAGRSASPTPHTRTRLLHLGAKSYGRLDTFLLRTGYEQVDVVMGTIPTYP</sequence>